<dbReference type="Proteomes" id="UP000309544">
    <property type="component" value="Unassembled WGS sequence"/>
</dbReference>
<name>A0A5C4S3S3_PROVB</name>
<evidence type="ECO:0000313" key="2">
    <source>
        <dbReference type="Proteomes" id="UP000309544"/>
    </source>
</evidence>
<dbReference type="SUPFAM" id="SSF53756">
    <property type="entry name" value="UDP-Glycosyltransferase/glycogen phosphorylase"/>
    <property type="match status" value="1"/>
</dbReference>
<protein>
    <recommendedName>
        <fullName evidence="3">Glycosyltransferase family 4 protein</fullName>
    </recommendedName>
</protein>
<accession>A0A5C4S3S3</accession>
<proteinExistence type="predicted"/>
<sequence length="378" mass="43259">MSRKRYVISGIGPGLGGVGALMKRLKPLGESCGYNVLFKDVQSTSLRLLCRERRFLRLFSLLISKYYRCALFYAQSAFLRNKDIVFIHPQTASYKLLFWLLKSNRVSVYLMDNSFFCIRSYNYHPEKKRECVDCLGVVRDCSLECEVFPGKKRKAVAIRELLRLKKESVSINFLCQNNNQLMMVKRHFGDDVHCRVVGMYTGELDEWDPSVLSDYTDKSDRSSIVYHGSGLEEKGLLYVIELAALLPKINFLVPCDKSMVEAFKVPDNIDFRAMTWSTGLKKCVENAALVLHPSRWSAPIEGALIKSLAYNPYVATVETQYGFENEIPDQVGLIRLPSDLQAAASILECFVDQPPNFHNYVSFRVKWLNEMRLSSPFD</sequence>
<dbReference type="EMBL" id="VDCI01000002">
    <property type="protein sequence ID" value="TNJ37441.1"/>
    <property type="molecule type" value="Genomic_DNA"/>
</dbReference>
<gene>
    <name evidence="1" type="ORF">FGF68_04340</name>
</gene>
<evidence type="ECO:0000313" key="1">
    <source>
        <dbReference type="EMBL" id="TNJ37441.1"/>
    </source>
</evidence>
<dbReference type="AlphaFoldDB" id="A0A5C4S3S3"/>
<evidence type="ECO:0008006" key="3">
    <source>
        <dbReference type="Google" id="ProtNLM"/>
    </source>
</evidence>
<keyword evidence="2" id="KW-1185">Reference proteome</keyword>
<comment type="caution">
    <text evidence="1">The sequence shown here is derived from an EMBL/GenBank/DDBJ whole genome shotgun (WGS) entry which is preliminary data.</text>
</comment>
<organism evidence="1 2">
    <name type="scientific">Prosthecochloris vibrioformis</name>
    <name type="common">Chlorobium vibrioforme</name>
    <dbReference type="NCBI Taxonomy" id="1098"/>
    <lineage>
        <taxon>Bacteria</taxon>
        <taxon>Pseudomonadati</taxon>
        <taxon>Chlorobiota</taxon>
        <taxon>Chlorobiia</taxon>
        <taxon>Chlorobiales</taxon>
        <taxon>Chlorobiaceae</taxon>
        <taxon>Prosthecochloris</taxon>
    </lineage>
</organism>
<reference evidence="1 2" key="1">
    <citation type="submission" date="2019-05" db="EMBL/GenBank/DDBJ databases">
        <title>Draft Whole-Genome sequence of the green sulfur bacterium Prosthecochloris vibrioformis DSM 260.</title>
        <authorList>
            <person name="Meyer T.E."/>
            <person name="Kyndt J.A."/>
        </authorList>
    </citation>
    <scope>NUCLEOTIDE SEQUENCE [LARGE SCALE GENOMIC DNA]</scope>
    <source>
        <strain evidence="1 2">DSM 260</strain>
    </source>
</reference>
<dbReference type="RefSeq" id="WP_139626362.1">
    <property type="nucleotide sequence ID" value="NZ_VDCI01000002.1"/>
</dbReference>